<organism evidence="1">
    <name type="scientific">Arion vulgaris</name>
    <dbReference type="NCBI Taxonomy" id="1028688"/>
    <lineage>
        <taxon>Eukaryota</taxon>
        <taxon>Metazoa</taxon>
        <taxon>Spiralia</taxon>
        <taxon>Lophotrochozoa</taxon>
        <taxon>Mollusca</taxon>
        <taxon>Gastropoda</taxon>
        <taxon>Heterobranchia</taxon>
        <taxon>Euthyneura</taxon>
        <taxon>Panpulmonata</taxon>
        <taxon>Eupulmonata</taxon>
        <taxon>Stylommatophora</taxon>
        <taxon>Helicina</taxon>
        <taxon>Arionoidea</taxon>
        <taxon>Arionidae</taxon>
        <taxon>Arion</taxon>
    </lineage>
</organism>
<sequence length="76" mass="7835">NLTSDTILSVCDSKDKNINLDLSSKTSSSSSFIAVSEDSAIEIVPSLVSSVISDDIFPQGSSAAVREAETALAEAV</sequence>
<proteinExistence type="predicted"/>
<dbReference type="EMBL" id="HACG01000274">
    <property type="protein sequence ID" value="CEK47139.1"/>
    <property type="molecule type" value="Transcribed_RNA"/>
</dbReference>
<accession>A0A0B6XTD6</accession>
<name>A0A0B6XTD6_9EUPU</name>
<feature type="non-terminal residue" evidence="1">
    <location>
        <position position="1"/>
    </location>
</feature>
<feature type="non-terminal residue" evidence="1">
    <location>
        <position position="76"/>
    </location>
</feature>
<protein>
    <submittedName>
        <fullName evidence="1">Uncharacterized protein</fullName>
    </submittedName>
</protein>
<reference evidence="1" key="1">
    <citation type="submission" date="2014-12" db="EMBL/GenBank/DDBJ databases">
        <title>Insight into the proteome of Arion vulgaris.</title>
        <authorList>
            <person name="Aradska J."/>
            <person name="Bulat T."/>
            <person name="Smidak R."/>
            <person name="Sarate P."/>
            <person name="Gangsoo J."/>
            <person name="Sialana F."/>
            <person name="Bilban M."/>
            <person name="Lubec G."/>
        </authorList>
    </citation>
    <scope>NUCLEOTIDE SEQUENCE</scope>
    <source>
        <tissue evidence="1">Skin</tissue>
    </source>
</reference>
<evidence type="ECO:0000313" key="1">
    <source>
        <dbReference type="EMBL" id="CEK47139.1"/>
    </source>
</evidence>
<gene>
    <name evidence="1" type="primary">ORF652</name>
</gene>
<dbReference type="AlphaFoldDB" id="A0A0B6XTD6"/>